<feature type="domain" description="Fe2OG dioxygenase" evidence="2">
    <location>
        <begin position="158"/>
        <end position="251"/>
    </location>
</feature>
<dbReference type="EMBL" id="KN823109">
    <property type="protein sequence ID" value="KIO22441.1"/>
    <property type="molecule type" value="Genomic_DNA"/>
</dbReference>
<proteinExistence type="predicted"/>
<evidence type="ECO:0000256" key="1">
    <source>
        <dbReference type="SAM" id="MobiDB-lite"/>
    </source>
</evidence>
<dbReference type="Proteomes" id="UP000054248">
    <property type="component" value="Unassembled WGS sequence"/>
</dbReference>
<dbReference type="AlphaFoldDB" id="A0A0C3QBG2"/>
<dbReference type="OrthoDB" id="27483at2759"/>
<evidence type="ECO:0000259" key="2">
    <source>
        <dbReference type="PROSITE" id="PS51471"/>
    </source>
</evidence>
<feature type="region of interest" description="Disordered" evidence="1">
    <location>
        <begin position="1"/>
        <end position="20"/>
    </location>
</feature>
<dbReference type="InterPro" id="IPR005123">
    <property type="entry name" value="Oxoglu/Fe-dep_dioxygenase_dom"/>
</dbReference>
<dbReference type="HOGENOM" id="CLU_019613_2_1_1"/>
<name>A0A0C3QBG2_9AGAM</name>
<reference evidence="4" key="2">
    <citation type="submission" date="2015-01" db="EMBL/GenBank/DDBJ databases">
        <title>Evolutionary Origins and Diversification of the Mycorrhizal Mutualists.</title>
        <authorList>
            <consortium name="DOE Joint Genome Institute"/>
            <consortium name="Mycorrhizal Genomics Consortium"/>
            <person name="Kohler A."/>
            <person name="Kuo A."/>
            <person name="Nagy L.G."/>
            <person name="Floudas D."/>
            <person name="Copeland A."/>
            <person name="Barry K.W."/>
            <person name="Cichocki N."/>
            <person name="Veneault-Fourrey C."/>
            <person name="LaButti K."/>
            <person name="Lindquist E.A."/>
            <person name="Lipzen A."/>
            <person name="Lundell T."/>
            <person name="Morin E."/>
            <person name="Murat C."/>
            <person name="Riley R."/>
            <person name="Ohm R."/>
            <person name="Sun H."/>
            <person name="Tunlid A."/>
            <person name="Henrissat B."/>
            <person name="Grigoriev I.V."/>
            <person name="Hibbett D.S."/>
            <person name="Martin F."/>
        </authorList>
    </citation>
    <scope>NUCLEOTIDE SEQUENCE [LARGE SCALE GENOMIC DNA]</scope>
    <source>
        <strain evidence="4">MUT 4182</strain>
    </source>
</reference>
<dbReference type="PANTHER" id="PTHR33099">
    <property type="entry name" value="FE2OG DIOXYGENASE DOMAIN-CONTAINING PROTEIN"/>
    <property type="match status" value="1"/>
</dbReference>
<dbReference type="PROSITE" id="PS51471">
    <property type="entry name" value="FE2OG_OXY"/>
    <property type="match status" value="1"/>
</dbReference>
<gene>
    <name evidence="3" type="ORF">M407DRAFT_28023</name>
</gene>
<dbReference type="Gene3D" id="2.60.120.620">
    <property type="entry name" value="q2cbj1_9rhob like domain"/>
    <property type="match status" value="1"/>
</dbReference>
<evidence type="ECO:0000313" key="3">
    <source>
        <dbReference type="EMBL" id="KIO22441.1"/>
    </source>
</evidence>
<sequence>MSSPPGQEQEDLLSSRPPVTQHEAEVIHSIVRTLKESEKLYLSGTLDLAGLGVDHPALLYTINDPNGGIQAAKAISLNNPSSNALQGLHADCDPSPFGHGKETIYDESYRFARELQFHRLGFNFDPTSTSSGVLAAVSAFITPTAGGDSKETPFPVTGVEAKLYKLNVYTTGGHFKRHLDTPKAKNHIGTLLFGIPTPFEGGELILTHGSISEADGSPREPRTATVDWSKVHEILPVKSGYRLTIAYDIFATETVRYRVPADPNKIKACSNNLYEKLREALSDEEFLSKGGRLAFALNYQYPAKEMEHLMDGAIDIILKGDFVFSITDGYANEPGLSPSIGNDYLLLHTLKSLSLRSEIQAVYEVEELPKSQYEAQIEALAESSKTAYPVDRFSSLGVSRDTQPSGPDVDGPFLNSGSALLTAFTFGGIHEDYYEEHSWEHANFIIESTDASVDWVLIWARRPTRTAWAVASTYVRHGNMAETAYSYVAGVLIVDVPVFGEGVRKVTK</sequence>
<evidence type="ECO:0000313" key="4">
    <source>
        <dbReference type="Proteomes" id="UP000054248"/>
    </source>
</evidence>
<dbReference type="PANTHER" id="PTHR33099:SF14">
    <property type="entry name" value="PROLYL 4-HYDROXYLASE ALPHA SUBUNIT FE(2+) 2OG DIOXYGENASE DOMAIN-CONTAINING PROTEIN"/>
    <property type="match status" value="1"/>
</dbReference>
<keyword evidence="4" id="KW-1185">Reference proteome</keyword>
<organism evidence="3 4">
    <name type="scientific">Tulasnella calospora MUT 4182</name>
    <dbReference type="NCBI Taxonomy" id="1051891"/>
    <lineage>
        <taxon>Eukaryota</taxon>
        <taxon>Fungi</taxon>
        <taxon>Dikarya</taxon>
        <taxon>Basidiomycota</taxon>
        <taxon>Agaricomycotina</taxon>
        <taxon>Agaricomycetes</taxon>
        <taxon>Cantharellales</taxon>
        <taxon>Tulasnellaceae</taxon>
        <taxon>Tulasnella</taxon>
    </lineage>
</organism>
<accession>A0A0C3QBG2</accession>
<reference evidence="3 4" key="1">
    <citation type="submission" date="2014-04" db="EMBL/GenBank/DDBJ databases">
        <authorList>
            <consortium name="DOE Joint Genome Institute"/>
            <person name="Kuo A."/>
            <person name="Girlanda M."/>
            <person name="Perotto S."/>
            <person name="Kohler A."/>
            <person name="Nagy L.G."/>
            <person name="Floudas D."/>
            <person name="Copeland A."/>
            <person name="Barry K.W."/>
            <person name="Cichocki N."/>
            <person name="Veneault-Fourrey C."/>
            <person name="LaButti K."/>
            <person name="Lindquist E.A."/>
            <person name="Lipzen A."/>
            <person name="Lundell T."/>
            <person name="Morin E."/>
            <person name="Murat C."/>
            <person name="Sun H."/>
            <person name="Tunlid A."/>
            <person name="Henrissat B."/>
            <person name="Grigoriev I.V."/>
            <person name="Hibbett D.S."/>
            <person name="Martin F."/>
            <person name="Nordberg H.P."/>
            <person name="Cantor M.N."/>
            <person name="Hua S.X."/>
        </authorList>
    </citation>
    <scope>NUCLEOTIDE SEQUENCE [LARGE SCALE GENOMIC DNA]</scope>
    <source>
        <strain evidence="3 4">MUT 4182</strain>
    </source>
</reference>
<protein>
    <recommendedName>
        <fullName evidence="2">Fe2OG dioxygenase domain-containing protein</fullName>
    </recommendedName>
</protein>